<organism evidence="2 3">
    <name type="scientific">Paraglaciecola aquimarina</name>
    <dbReference type="NCBI Taxonomy" id="1235557"/>
    <lineage>
        <taxon>Bacteria</taxon>
        <taxon>Pseudomonadati</taxon>
        <taxon>Pseudomonadota</taxon>
        <taxon>Gammaproteobacteria</taxon>
        <taxon>Alteromonadales</taxon>
        <taxon>Alteromonadaceae</taxon>
        <taxon>Paraglaciecola</taxon>
    </lineage>
</organism>
<reference evidence="2 3" key="1">
    <citation type="submission" date="2023-10" db="EMBL/GenBank/DDBJ databases">
        <title>Glaciecola aquimarina strain GGW-M5 nov., isolated from a coastal seawater.</title>
        <authorList>
            <person name="Bayburt H."/>
            <person name="Kim J.M."/>
            <person name="Choi B.J."/>
            <person name="Jeon C.O."/>
        </authorList>
    </citation>
    <scope>NUCLEOTIDE SEQUENCE [LARGE SCALE GENOMIC DNA]</scope>
    <source>
        <strain evidence="2 3">KCTC 32108</strain>
    </source>
</reference>
<evidence type="ECO:0000313" key="2">
    <source>
        <dbReference type="EMBL" id="MDU0355994.1"/>
    </source>
</evidence>
<accession>A0ABU3T147</accession>
<protein>
    <submittedName>
        <fullName evidence="2">Glycosyltransferase family 2 protein</fullName>
        <ecNumber evidence="2">2.4.-.-</ecNumber>
    </submittedName>
</protein>
<keyword evidence="2" id="KW-0808">Transferase</keyword>
<dbReference type="InterPro" id="IPR001173">
    <property type="entry name" value="Glyco_trans_2-like"/>
</dbReference>
<feature type="domain" description="Glycosyltransferase 2-like" evidence="1">
    <location>
        <begin position="8"/>
        <end position="136"/>
    </location>
</feature>
<dbReference type="CDD" id="cd00761">
    <property type="entry name" value="Glyco_tranf_GTA_type"/>
    <property type="match status" value="1"/>
</dbReference>
<dbReference type="GO" id="GO:0016757">
    <property type="term" value="F:glycosyltransferase activity"/>
    <property type="evidence" value="ECO:0007669"/>
    <property type="project" value="UniProtKB-KW"/>
</dbReference>
<dbReference type="PANTHER" id="PTHR22916:SF3">
    <property type="entry name" value="UDP-GLCNAC:BETAGAL BETA-1,3-N-ACETYLGLUCOSAMINYLTRANSFERASE-LIKE PROTEIN 1"/>
    <property type="match status" value="1"/>
</dbReference>
<dbReference type="EMBL" id="JAWDIO010000002">
    <property type="protein sequence ID" value="MDU0355994.1"/>
    <property type="molecule type" value="Genomic_DNA"/>
</dbReference>
<dbReference type="InterPro" id="IPR029044">
    <property type="entry name" value="Nucleotide-diphossugar_trans"/>
</dbReference>
<dbReference type="Pfam" id="PF00535">
    <property type="entry name" value="Glycos_transf_2"/>
    <property type="match status" value="1"/>
</dbReference>
<name>A0ABU3T147_9ALTE</name>
<dbReference type="SUPFAM" id="SSF53448">
    <property type="entry name" value="Nucleotide-diphospho-sugar transferases"/>
    <property type="match status" value="1"/>
</dbReference>
<sequence>MKPKELISCIITTFNRPDLVGSAIDSVLSQTYENIELIVVDDCSKTSYDSAMANYNNDPRVTFIRNEINMGLSASRNNGVKHSNGSYIAFLDDDDIWLPNKIESQLKILQNNSSYIACSSSHIESISKNIINHEVREYKLADIYIENLIGPPSKILVRSEVFNKVSFNETAKHAEDWDFYLKLLEYGIIYSIKEPLIIYNTGHFERMSNGFASYTVEEIQKKAYMTYVNKDKIGEANFNLRLTNYYFSNFKKRKNKLSFLIDVVKDVGFMTMMSVFTEKTLIIVKRKATNIIK</sequence>
<dbReference type="EC" id="2.4.-.-" evidence="2"/>
<keyword evidence="3" id="KW-1185">Reference proteome</keyword>
<dbReference type="Proteomes" id="UP001247805">
    <property type="component" value="Unassembled WGS sequence"/>
</dbReference>
<dbReference type="RefSeq" id="WP_316027504.1">
    <property type="nucleotide sequence ID" value="NZ_JAWDIO010000002.1"/>
</dbReference>
<dbReference type="Gene3D" id="3.90.550.10">
    <property type="entry name" value="Spore Coat Polysaccharide Biosynthesis Protein SpsA, Chain A"/>
    <property type="match status" value="1"/>
</dbReference>
<keyword evidence="2" id="KW-0328">Glycosyltransferase</keyword>
<comment type="caution">
    <text evidence="2">The sequence shown here is derived from an EMBL/GenBank/DDBJ whole genome shotgun (WGS) entry which is preliminary data.</text>
</comment>
<gene>
    <name evidence="2" type="ORF">RS130_20735</name>
</gene>
<evidence type="ECO:0000313" key="3">
    <source>
        <dbReference type="Proteomes" id="UP001247805"/>
    </source>
</evidence>
<proteinExistence type="predicted"/>
<dbReference type="PANTHER" id="PTHR22916">
    <property type="entry name" value="GLYCOSYLTRANSFERASE"/>
    <property type="match status" value="1"/>
</dbReference>
<evidence type="ECO:0000259" key="1">
    <source>
        <dbReference type="Pfam" id="PF00535"/>
    </source>
</evidence>